<dbReference type="InterPro" id="IPR027417">
    <property type="entry name" value="P-loop_NTPase"/>
</dbReference>
<dbReference type="PANTHER" id="PTHR47959">
    <property type="entry name" value="ATP-DEPENDENT RNA HELICASE RHLE-RELATED"/>
    <property type="match status" value="1"/>
</dbReference>
<dbReference type="PROSITE" id="PS51643">
    <property type="entry name" value="HD_CAS3"/>
    <property type="match status" value="1"/>
</dbReference>
<keyword evidence="5" id="KW-0547">Nucleotide-binding</keyword>
<evidence type="ECO:0000256" key="1">
    <source>
        <dbReference type="ARBA" id="ARBA00006847"/>
    </source>
</evidence>
<comment type="similarity">
    <text evidence="1">In the N-terminal section; belongs to the CRISPR-associated nuclease Cas3-HD family.</text>
</comment>
<dbReference type="GO" id="GO:0005524">
    <property type="term" value="F:ATP binding"/>
    <property type="evidence" value="ECO:0007669"/>
    <property type="project" value="UniProtKB-KW"/>
</dbReference>
<dbReference type="AlphaFoldDB" id="A0A151B2F2"/>
<keyword evidence="8" id="KW-0067">ATP-binding</keyword>
<evidence type="ECO:0000256" key="2">
    <source>
        <dbReference type="ARBA" id="ARBA00009046"/>
    </source>
</evidence>
<dbReference type="EMBL" id="LTBA01000026">
    <property type="protein sequence ID" value="KYH34084.1"/>
    <property type="molecule type" value="Genomic_DNA"/>
</dbReference>
<dbReference type="STRING" id="1121338.CLTEP_19840"/>
<dbReference type="SUPFAM" id="SSF109604">
    <property type="entry name" value="HD-domain/PDEase-like"/>
    <property type="match status" value="1"/>
</dbReference>
<proteinExistence type="inferred from homology"/>
<reference evidence="11 12" key="1">
    <citation type="submission" date="2016-02" db="EMBL/GenBank/DDBJ databases">
        <title>Genome sequence of Clostridium tepidiprofundi DSM 19306.</title>
        <authorList>
            <person name="Poehlein A."/>
            <person name="Daniel R."/>
        </authorList>
    </citation>
    <scope>NUCLEOTIDE SEQUENCE [LARGE SCALE GENOMIC DNA]</scope>
    <source>
        <strain evidence="11 12">DSM 19306</strain>
    </source>
</reference>
<keyword evidence="7 11" id="KW-0347">Helicase</keyword>
<dbReference type="InterPro" id="IPR011545">
    <property type="entry name" value="DEAD/DEAH_box_helicase_dom"/>
</dbReference>
<accession>A0A151B2F2</accession>
<name>A0A151B2F2_9CLOT</name>
<keyword evidence="3" id="KW-0540">Nuclease</keyword>
<comment type="caution">
    <text evidence="11">The sequence shown here is derived from an EMBL/GenBank/DDBJ whole genome shotgun (WGS) entry which is preliminary data.</text>
</comment>
<keyword evidence="6 11" id="KW-0378">Hydrolase</keyword>
<evidence type="ECO:0000256" key="3">
    <source>
        <dbReference type="ARBA" id="ARBA00022722"/>
    </source>
</evidence>
<dbReference type="SUPFAM" id="SSF52540">
    <property type="entry name" value="P-loop containing nucleoside triphosphate hydrolases"/>
    <property type="match status" value="1"/>
</dbReference>
<dbReference type="InterPro" id="IPR006474">
    <property type="entry name" value="Helicase_Cas3_CRISPR-ass_core"/>
</dbReference>
<dbReference type="InterPro" id="IPR006483">
    <property type="entry name" value="CRISPR-assoc_Cas3_HD"/>
</dbReference>
<dbReference type="OrthoDB" id="9810236at2"/>
<dbReference type="GO" id="GO:0016787">
    <property type="term" value="F:hydrolase activity"/>
    <property type="evidence" value="ECO:0007669"/>
    <property type="project" value="UniProtKB-KW"/>
</dbReference>
<protein>
    <submittedName>
        <fullName evidence="11">CRISPR-associated nuclease/helicase Cas3</fullName>
        <ecNumber evidence="11">3.1.-.-</ecNumber>
        <ecNumber evidence="11">3.6.4.-</ecNumber>
    </submittedName>
</protein>
<evidence type="ECO:0000313" key="11">
    <source>
        <dbReference type="EMBL" id="KYH34084.1"/>
    </source>
</evidence>
<dbReference type="SMART" id="SM00487">
    <property type="entry name" value="DEXDc"/>
    <property type="match status" value="1"/>
</dbReference>
<dbReference type="Pfam" id="PF22590">
    <property type="entry name" value="Cas3-like_C_2"/>
    <property type="match status" value="1"/>
</dbReference>
<keyword evidence="4" id="KW-0479">Metal-binding</keyword>
<dbReference type="Gene3D" id="3.40.50.300">
    <property type="entry name" value="P-loop containing nucleotide triphosphate hydrolases"/>
    <property type="match status" value="2"/>
</dbReference>
<sequence>MKNKFLAKTHPRETIAEHTQCLIDRMEVLKELYPNIPYLDWELLRLACLYHDLGKMNSKFQNKLLKKLGEGAIEDDLKGFKEIPHGYLSPAFLPLKKLKRKYKSNKDKLKVLYQSIYYHHNREKIHDFTLIENVIEKDLKKHWEYFDGLEVDKDEKLYKSYLKYVDEKNRFARSDDKNNDSYYEYVITKGILNRLDYAGSAHINVEEENKDLYEKTIYSVESRGFKLNELQEYMKNNLEENNIIRASTGIGKTEAALIWIGNNKGFFTLPLRVSINAIYDRVRDKKKIGFENTALLHSDTFREYLKRGNSEDKGDDNQIIDMDYYEKTKQFSMPLTICTLDQLLDFVFKYEGYELKLATLAYSKLVIDEIQMYSPDMLGYLIAALKYISEAGGKFSILTATLPNIILDFMRKENIPFKEPKTFYKKNSKGEPQLRHKIEVIEDYINIDHIKDNYKDKKVLVIVNTVKQAQKIYDDLMKAELNIPINMFHSRFIKKDRSLKENLIFEMGQRECSNKGIWVTTQVVEASLDIDFDVLYTELSEISGLLQRMGRIYRGRDLDSDNPNIYIYIGKDKPTSGIRNDDRSIVDIDIFKYSKEAVKSINGEKLDEEKKMQFVEMVYTEKNLKDSAYYKKMKEALLWTKNIKEYELQKNEARLRNITTYLIIPKCVYDSEEENEIINSSLSKISKYRAQMKEEKDKKKLQDLYVNIQKEKYNIKDYTVDIPGYMFETAKRNNKVYDVIELDKFNNIPIVKIDYTYEKGLGKVNTESVFDEDFQFI</sequence>
<keyword evidence="12" id="KW-1185">Reference proteome</keyword>
<dbReference type="Proteomes" id="UP000075531">
    <property type="component" value="Unassembled WGS sequence"/>
</dbReference>
<evidence type="ECO:0000256" key="6">
    <source>
        <dbReference type="ARBA" id="ARBA00022801"/>
    </source>
</evidence>
<evidence type="ECO:0000256" key="4">
    <source>
        <dbReference type="ARBA" id="ARBA00022723"/>
    </source>
</evidence>
<evidence type="ECO:0000256" key="7">
    <source>
        <dbReference type="ARBA" id="ARBA00022806"/>
    </source>
</evidence>
<evidence type="ECO:0000256" key="9">
    <source>
        <dbReference type="ARBA" id="ARBA00023118"/>
    </source>
</evidence>
<gene>
    <name evidence="11" type="primary">cas3_2</name>
    <name evidence="11" type="ORF">CLTEP_19840</name>
</gene>
<dbReference type="InterPro" id="IPR050079">
    <property type="entry name" value="DEAD_box_RNA_helicase"/>
</dbReference>
<dbReference type="GO" id="GO:0005829">
    <property type="term" value="C:cytosol"/>
    <property type="evidence" value="ECO:0007669"/>
    <property type="project" value="TreeGrafter"/>
</dbReference>
<dbReference type="GO" id="GO:0046872">
    <property type="term" value="F:metal ion binding"/>
    <property type="evidence" value="ECO:0007669"/>
    <property type="project" value="UniProtKB-KW"/>
</dbReference>
<dbReference type="InterPro" id="IPR054712">
    <property type="entry name" value="Cas3-like_dom"/>
</dbReference>
<dbReference type="InterPro" id="IPR038257">
    <property type="entry name" value="CRISPR-assoc_Cas3_HD_sf"/>
</dbReference>
<keyword evidence="9" id="KW-0051">Antiviral defense</keyword>
<dbReference type="Gene3D" id="1.10.3210.30">
    <property type="match status" value="1"/>
</dbReference>
<dbReference type="RefSeq" id="WP_066826194.1">
    <property type="nucleotide sequence ID" value="NZ_LTBA01000026.1"/>
</dbReference>
<evidence type="ECO:0000259" key="10">
    <source>
        <dbReference type="PROSITE" id="PS51643"/>
    </source>
</evidence>
<dbReference type="Pfam" id="PF00270">
    <property type="entry name" value="DEAD"/>
    <property type="match status" value="1"/>
</dbReference>
<evidence type="ECO:0000256" key="5">
    <source>
        <dbReference type="ARBA" id="ARBA00022741"/>
    </source>
</evidence>
<dbReference type="NCBIfam" id="TIGR01587">
    <property type="entry name" value="cas3_core"/>
    <property type="match status" value="1"/>
</dbReference>
<dbReference type="GO" id="GO:0004518">
    <property type="term" value="F:nuclease activity"/>
    <property type="evidence" value="ECO:0007669"/>
    <property type="project" value="UniProtKB-KW"/>
</dbReference>
<dbReference type="GO" id="GO:0051607">
    <property type="term" value="P:defense response to virus"/>
    <property type="evidence" value="ECO:0007669"/>
    <property type="project" value="UniProtKB-KW"/>
</dbReference>
<evidence type="ECO:0000313" key="12">
    <source>
        <dbReference type="Proteomes" id="UP000075531"/>
    </source>
</evidence>
<organism evidence="11 12">
    <name type="scientific">Clostridium tepidiprofundi DSM 19306</name>
    <dbReference type="NCBI Taxonomy" id="1121338"/>
    <lineage>
        <taxon>Bacteria</taxon>
        <taxon>Bacillati</taxon>
        <taxon>Bacillota</taxon>
        <taxon>Clostridia</taxon>
        <taxon>Eubacteriales</taxon>
        <taxon>Clostridiaceae</taxon>
        <taxon>Clostridium</taxon>
    </lineage>
</organism>
<dbReference type="CDD" id="cd09641">
    <property type="entry name" value="Cas3''_I"/>
    <property type="match status" value="1"/>
</dbReference>
<dbReference type="EC" id="3.1.-.-" evidence="11"/>
<evidence type="ECO:0000256" key="8">
    <source>
        <dbReference type="ARBA" id="ARBA00022840"/>
    </source>
</evidence>
<dbReference type="GO" id="GO:0003676">
    <property type="term" value="F:nucleic acid binding"/>
    <property type="evidence" value="ECO:0007669"/>
    <property type="project" value="InterPro"/>
</dbReference>
<dbReference type="EC" id="3.6.4.-" evidence="11"/>
<comment type="similarity">
    <text evidence="2">In the central section; belongs to the CRISPR-associated helicase Cas3 family.</text>
</comment>
<dbReference type="GO" id="GO:0003724">
    <property type="term" value="F:RNA helicase activity"/>
    <property type="evidence" value="ECO:0007669"/>
    <property type="project" value="TreeGrafter"/>
</dbReference>
<feature type="domain" description="HD Cas3-type" evidence="10">
    <location>
        <begin position="8"/>
        <end position="198"/>
    </location>
</feature>
<dbReference type="PATRIC" id="fig|1121338.3.peg.2064"/>
<dbReference type="NCBIfam" id="TIGR01596">
    <property type="entry name" value="cas3_HD"/>
    <property type="match status" value="1"/>
</dbReference>
<dbReference type="PANTHER" id="PTHR47959:SF16">
    <property type="entry name" value="CRISPR-ASSOCIATED NUCLEASE_HELICASE CAS3-RELATED"/>
    <property type="match status" value="1"/>
</dbReference>
<dbReference type="InterPro" id="IPR014001">
    <property type="entry name" value="Helicase_ATP-bd"/>
</dbReference>